<evidence type="ECO:0000259" key="5">
    <source>
        <dbReference type="PROSITE" id="PS50924"/>
    </source>
</evidence>
<dbReference type="PROSITE" id="PS50887">
    <property type="entry name" value="GGDEF"/>
    <property type="match status" value="1"/>
</dbReference>
<dbReference type="Gene3D" id="3.30.70.270">
    <property type="match status" value="1"/>
</dbReference>
<dbReference type="CDD" id="cd01948">
    <property type="entry name" value="EAL"/>
    <property type="match status" value="1"/>
</dbReference>
<dbReference type="RefSeq" id="WP_187763492.1">
    <property type="nucleotide sequence ID" value="NZ_CP061038.1"/>
</dbReference>
<dbReference type="SUPFAM" id="SSF55073">
    <property type="entry name" value="Nucleotide cyclase"/>
    <property type="match status" value="1"/>
</dbReference>
<dbReference type="PROSITE" id="PS50113">
    <property type="entry name" value="PAC"/>
    <property type="match status" value="1"/>
</dbReference>
<proteinExistence type="predicted"/>
<dbReference type="InterPro" id="IPR043128">
    <property type="entry name" value="Rev_trsase/Diguanyl_cyclase"/>
</dbReference>
<dbReference type="Gene3D" id="3.20.20.450">
    <property type="entry name" value="EAL domain"/>
    <property type="match status" value="1"/>
</dbReference>
<dbReference type="InterPro" id="IPR005330">
    <property type="entry name" value="MHYT_dom"/>
</dbReference>
<dbReference type="InterPro" id="IPR001633">
    <property type="entry name" value="EAL_dom"/>
</dbReference>
<feature type="transmembrane region" description="Helical" evidence="1">
    <location>
        <begin position="47"/>
        <end position="68"/>
    </location>
</feature>
<gene>
    <name evidence="6" type="ORF">H3Z74_08685</name>
</gene>
<organism evidence="6 7">
    <name type="scientific">Sphingomonas alpina</name>
    <dbReference type="NCBI Taxonomy" id="653931"/>
    <lineage>
        <taxon>Bacteria</taxon>
        <taxon>Pseudomonadati</taxon>
        <taxon>Pseudomonadota</taxon>
        <taxon>Alphaproteobacteria</taxon>
        <taxon>Sphingomonadales</taxon>
        <taxon>Sphingomonadaceae</taxon>
        <taxon>Sphingomonas</taxon>
    </lineage>
</organism>
<evidence type="ECO:0000313" key="7">
    <source>
        <dbReference type="Proteomes" id="UP000516148"/>
    </source>
</evidence>
<dbReference type="SMART" id="SM00052">
    <property type="entry name" value="EAL"/>
    <property type="match status" value="1"/>
</dbReference>
<keyword evidence="1" id="KW-1133">Transmembrane helix</keyword>
<dbReference type="SUPFAM" id="SSF55785">
    <property type="entry name" value="PYP-like sensor domain (PAS domain)"/>
    <property type="match status" value="1"/>
</dbReference>
<feature type="domain" description="EAL" evidence="3">
    <location>
        <begin position="529"/>
        <end position="779"/>
    </location>
</feature>
<evidence type="ECO:0000259" key="4">
    <source>
        <dbReference type="PROSITE" id="PS50887"/>
    </source>
</evidence>
<feature type="transmembrane region" description="Helical" evidence="1">
    <location>
        <begin position="110"/>
        <end position="134"/>
    </location>
</feature>
<dbReference type="PANTHER" id="PTHR44757:SF2">
    <property type="entry name" value="BIOFILM ARCHITECTURE MAINTENANCE PROTEIN MBAA"/>
    <property type="match status" value="1"/>
</dbReference>
<feature type="domain" description="MHYT" evidence="5">
    <location>
        <begin position="12"/>
        <end position="199"/>
    </location>
</feature>
<dbReference type="NCBIfam" id="TIGR00254">
    <property type="entry name" value="GGDEF"/>
    <property type="match status" value="1"/>
</dbReference>
<dbReference type="GO" id="GO:0016020">
    <property type="term" value="C:membrane"/>
    <property type="evidence" value="ECO:0007669"/>
    <property type="project" value="UniProtKB-UniRule"/>
</dbReference>
<dbReference type="Proteomes" id="UP000516148">
    <property type="component" value="Chromosome"/>
</dbReference>
<dbReference type="InterPro" id="IPR035919">
    <property type="entry name" value="EAL_sf"/>
</dbReference>
<dbReference type="InterPro" id="IPR000014">
    <property type="entry name" value="PAS"/>
</dbReference>
<dbReference type="PROSITE" id="PS50883">
    <property type="entry name" value="EAL"/>
    <property type="match status" value="1"/>
</dbReference>
<evidence type="ECO:0000259" key="3">
    <source>
        <dbReference type="PROSITE" id="PS50883"/>
    </source>
</evidence>
<dbReference type="SMART" id="SM00267">
    <property type="entry name" value="GGDEF"/>
    <property type="match status" value="1"/>
</dbReference>
<dbReference type="PANTHER" id="PTHR44757">
    <property type="entry name" value="DIGUANYLATE CYCLASE DGCP"/>
    <property type="match status" value="1"/>
</dbReference>
<feature type="domain" description="PAC" evidence="2">
    <location>
        <begin position="305"/>
        <end position="355"/>
    </location>
</feature>
<dbReference type="CDD" id="cd01949">
    <property type="entry name" value="GGDEF"/>
    <property type="match status" value="1"/>
</dbReference>
<dbReference type="Gene3D" id="3.30.450.20">
    <property type="entry name" value="PAS domain"/>
    <property type="match status" value="1"/>
</dbReference>
<keyword evidence="7" id="KW-1185">Reference proteome</keyword>
<dbReference type="InterPro" id="IPR029787">
    <property type="entry name" value="Nucleotide_cyclase"/>
</dbReference>
<dbReference type="InterPro" id="IPR000160">
    <property type="entry name" value="GGDEF_dom"/>
</dbReference>
<dbReference type="InterPro" id="IPR000700">
    <property type="entry name" value="PAS-assoc_C"/>
</dbReference>
<feature type="domain" description="GGDEF" evidence="4">
    <location>
        <begin position="387"/>
        <end position="520"/>
    </location>
</feature>
<keyword evidence="1" id="KW-0812">Transmembrane</keyword>
<dbReference type="InterPro" id="IPR035965">
    <property type="entry name" value="PAS-like_dom_sf"/>
</dbReference>
<feature type="transmembrane region" description="Helical" evidence="1">
    <location>
        <begin position="146"/>
        <end position="167"/>
    </location>
</feature>
<protein>
    <submittedName>
        <fullName evidence="6">EAL domain-containing protein</fullName>
    </submittedName>
</protein>
<dbReference type="InterPro" id="IPR052155">
    <property type="entry name" value="Biofilm_reg_signaling"/>
</dbReference>
<feature type="transmembrane region" description="Helical" evidence="1">
    <location>
        <begin position="216"/>
        <end position="237"/>
    </location>
</feature>
<dbReference type="AlphaFoldDB" id="A0A7H0LNF5"/>
<dbReference type="Pfam" id="PF00563">
    <property type="entry name" value="EAL"/>
    <property type="match status" value="1"/>
</dbReference>
<dbReference type="Pfam" id="PF03707">
    <property type="entry name" value="MHYT"/>
    <property type="match status" value="2"/>
</dbReference>
<evidence type="ECO:0000259" key="2">
    <source>
        <dbReference type="PROSITE" id="PS50113"/>
    </source>
</evidence>
<sequence length="789" mass="85008">MFSVLACIQHQHDWRLIVVAAVICLIGSFTTMLLFQRVQECDRAHRYRWMATAAVTCGTGIWATHFIAMLAYDSGFPIRYAPYATALSIIVAIATAGVASIVAHGRGSAASFAGGGAVLGLGIAAMHFTGMAAIEAPARLSYDVPVTVSAVLAGTIFASLALVAFHAFRGIRRFTIATALFVLAICSLHFTSMSGITLRPDPSIIVTGASIDRSLLAGIVIAVSTALSLAAFGAAFLDRHLTDLRGLANASLEGLLIVRDDRILDINERLVELSGWTSSQLTGRSPTTILVLGPEGLNCCSDTDGPSEITLLHADGGEIPIEILCRTIEYRGRESHVLVVRDITERKKSERRIEHLAHHDALTDLPNRALFDDRMDLALRLAAQRDEQVAILCLDLDRFKAANDIFGHGEGDRILRKVADILRDVTGPTDTIARLGGDEFAIIQSGAPQPESAGQLADRVLASFAERMNMARDPKAVGVTIGIAVFPADGSNSDELRTNADTALYRAKGAGRGTACFFDAAMDETARIRRELGHDLRRAILRNELSVAYQPLIAARTGQVAGYEALLRWIHPERGVIGPATFIPIAEESGTIVDLGAWVLEQACAEAARWAEPLTIAVNVSPVQFQLPNFCEQVADVLSRTKLDGTRLELEITEAVLMRDREAVLVLLHRLRALGVRIVMDDFGTGYSSLSNLQSFPFDKIKIDGSFTAAIEHDEAARSIVRAIIGLGHSLNLPVVTEGVETEAQRLIVTEQNCSQLQGFLLGKPGAEPSSAVLPAEIVQLDSARLNRA</sequence>
<dbReference type="SUPFAM" id="SSF141868">
    <property type="entry name" value="EAL domain-like"/>
    <property type="match status" value="1"/>
</dbReference>
<accession>A0A7H0LNF5</accession>
<feature type="transmembrane region" description="Helical" evidence="1">
    <location>
        <begin position="14"/>
        <end position="35"/>
    </location>
</feature>
<dbReference type="PROSITE" id="PS50924">
    <property type="entry name" value="MHYT"/>
    <property type="match status" value="1"/>
</dbReference>
<dbReference type="Pfam" id="PF00990">
    <property type="entry name" value="GGDEF"/>
    <property type="match status" value="1"/>
</dbReference>
<feature type="transmembrane region" description="Helical" evidence="1">
    <location>
        <begin position="80"/>
        <end position="103"/>
    </location>
</feature>
<dbReference type="KEGG" id="spap:H3Z74_08685"/>
<name>A0A7H0LNF5_9SPHN</name>
<keyword evidence="1" id="KW-0472">Membrane</keyword>
<reference evidence="6 7" key="1">
    <citation type="submission" date="2020-09" db="EMBL/GenBank/DDBJ databases">
        <title>Sphingomonas sp., a new species isolated from pork steak.</title>
        <authorList>
            <person name="Heidler von Heilborn D."/>
        </authorList>
    </citation>
    <scope>NUCLEOTIDE SEQUENCE [LARGE SCALE GENOMIC DNA]</scope>
    <source>
        <strain evidence="7">S8-3T</strain>
    </source>
</reference>
<evidence type="ECO:0000313" key="6">
    <source>
        <dbReference type="EMBL" id="QNQ11208.1"/>
    </source>
</evidence>
<dbReference type="NCBIfam" id="TIGR00229">
    <property type="entry name" value="sensory_box"/>
    <property type="match status" value="1"/>
</dbReference>
<dbReference type="EMBL" id="CP061038">
    <property type="protein sequence ID" value="QNQ11208.1"/>
    <property type="molecule type" value="Genomic_DNA"/>
</dbReference>
<evidence type="ECO:0000256" key="1">
    <source>
        <dbReference type="PROSITE-ProRule" id="PRU00244"/>
    </source>
</evidence>